<organism evidence="21">
    <name type="scientific">Daphnia magna</name>
    <dbReference type="NCBI Taxonomy" id="35525"/>
    <lineage>
        <taxon>Eukaryota</taxon>
        <taxon>Metazoa</taxon>
        <taxon>Ecdysozoa</taxon>
        <taxon>Arthropoda</taxon>
        <taxon>Crustacea</taxon>
        <taxon>Branchiopoda</taxon>
        <taxon>Diplostraca</taxon>
        <taxon>Cladocera</taxon>
        <taxon>Anomopoda</taxon>
        <taxon>Daphniidae</taxon>
        <taxon>Daphnia</taxon>
    </lineage>
</organism>
<evidence type="ECO:0000256" key="7">
    <source>
        <dbReference type="ARBA" id="ARBA00022989"/>
    </source>
</evidence>
<feature type="transmembrane region" description="Helical" evidence="20">
    <location>
        <begin position="318"/>
        <end position="339"/>
    </location>
</feature>
<keyword evidence="4" id="KW-1003">Cell membrane</keyword>
<evidence type="ECO:0000256" key="14">
    <source>
        <dbReference type="ARBA" id="ARBA00052732"/>
    </source>
</evidence>
<evidence type="ECO:0000256" key="6">
    <source>
        <dbReference type="ARBA" id="ARBA00022692"/>
    </source>
</evidence>
<evidence type="ECO:0000256" key="12">
    <source>
        <dbReference type="ARBA" id="ARBA00051835"/>
    </source>
</evidence>
<dbReference type="PIRSF" id="PIRSF006060">
    <property type="entry name" value="AA_transporter"/>
    <property type="match status" value="1"/>
</dbReference>
<dbReference type="GO" id="GO:0016324">
    <property type="term" value="C:apical plasma membrane"/>
    <property type="evidence" value="ECO:0007669"/>
    <property type="project" value="UniProtKB-SubCell"/>
</dbReference>
<keyword evidence="8 20" id="KW-0472">Membrane</keyword>
<evidence type="ECO:0000256" key="20">
    <source>
        <dbReference type="SAM" id="Phobius"/>
    </source>
</evidence>
<evidence type="ECO:0000256" key="5">
    <source>
        <dbReference type="ARBA" id="ARBA00022553"/>
    </source>
</evidence>
<feature type="transmembrane region" description="Helical" evidence="20">
    <location>
        <begin position="473"/>
        <end position="492"/>
    </location>
</feature>
<sequence>MVQHVTALPIGGAEQPHHSLFKDTGVSDSGTTTPTSNGDDGSRSRSNSDDATSSNPRNDGMERNVSTPNDALHLERRVGLVSGVALIVGTMIGSGIFVSPSTLLVKTKSPGLFLVIWAACGILSTLGALCYAELGTLIPKSGGEYIYFKEAFDSPRHRFWGPVMAFLYAWVSVILLRTSSMAIIALAFAEYSIAPLMDTLNFCWPDDYRYTLTRLAAALCICLITFINCFSVKLATKVQNVFTAAKLVAIAIIIAGGLYMIGIGNTQYLSQGFEGSTTSFGDIATAFYSGLWAYDGWNNLNYVTEELKNPFVNLPRSIMIGIPLTTVCYVLVNVAYLAVLSPTEMMQSEAVAVTFGTRALGALAWLMPLAVCISCFGSANGTLFVGGRLCYVASREGHLVDVLSYVHIRRLTPSPALLFNSAVALMMIIPGDIASLIDFFSFTAWIFYGAAMLALIVMRFTKKDAPRPYKVPIIIPVIVLIISVYLVIGPIVDNPKIEYLYATLFILAGFFLYIPFVYYKKVLPGMSYITTFMQLLLEVAPSTAMAED</sequence>
<feature type="compositionally biased region" description="Polar residues" evidence="19">
    <location>
        <begin position="26"/>
        <end position="35"/>
    </location>
</feature>
<comment type="catalytic activity">
    <reaction evidence="10">
        <text>L-lysine(out) + L-arginine(in) = L-lysine(in) + L-arginine(out)</text>
        <dbReference type="Rhea" id="RHEA:70827"/>
        <dbReference type="ChEBI" id="CHEBI:32551"/>
        <dbReference type="ChEBI" id="CHEBI:32682"/>
    </reaction>
    <physiologicalReaction direction="left-to-right" evidence="10">
        <dbReference type="Rhea" id="RHEA:70828"/>
    </physiologicalReaction>
</comment>
<reference evidence="21" key="2">
    <citation type="submission" date="2015-10" db="EMBL/GenBank/DDBJ databases">
        <authorList>
            <person name="Gilbert D.G."/>
        </authorList>
    </citation>
    <scope>NUCLEOTIDE SEQUENCE</scope>
</reference>
<feature type="transmembrane region" description="Helical" evidence="20">
    <location>
        <begin position="111"/>
        <end position="138"/>
    </location>
</feature>
<evidence type="ECO:0000256" key="17">
    <source>
        <dbReference type="ARBA" id="ARBA00083296"/>
    </source>
</evidence>
<keyword evidence="7 20" id="KW-1133">Transmembrane helix</keyword>
<evidence type="ECO:0000256" key="16">
    <source>
        <dbReference type="ARBA" id="ARBA00079910"/>
    </source>
</evidence>
<name>A0A0P5IU45_9CRUS</name>
<comment type="catalytic activity">
    <reaction evidence="18">
        <text>L-phenylalanine(out) + L-arginine(in) = L-phenylalanine(in) + L-arginine(out)</text>
        <dbReference type="Rhea" id="RHEA:71067"/>
        <dbReference type="ChEBI" id="CHEBI:32682"/>
        <dbReference type="ChEBI" id="CHEBI:58095"/>
    </reaction>
    <physiologicalReaction direction="left-to-right" evidence="18">
        <dbReference type="Rhea" id="RHEA:71068"/>
    </physiologicalReaction>
</comment>
<evidence type="ECO:0000256" key="4">
    <source>
        <dbReference type="ARBA" id="ARBA00022475"/>
    </source>
</evidence>
<comment type="similarity">
    <text evidence="2">Belongs to the amino acid-polyamine-organocation (APC) superfamily.</text>
</comment>
<evidence type="ECO:0000256" key="3">
    <source>
        <dbReference type="ARBA" id="ARBA00022448"/>
    </source>
</evidence>
<feature type="region of interest" description="Disordered" evidence="19">
    <location>
        <begin position="1"/>
        <end position="68"/>
    </location>
</feature>
<evidence type="ECO:0000256" key="2">
    <source>
        <dbReference type="ARBA" id="ARBA00009523"/>
    </source>
</evidence>
<protein>
    <recommendedName>
        <fullName evidence="15">b(0,+)-type amino acid transporter 1</fullName>
    </recommendedName>
    <alternativeName>
        <fullName evidence="16">Glycoprotein-associated amino acid transporter b0,+AT1</fullName>
    </alternativeName>
    <alternativeName>
        <fullName evidence="17">Solute carrier family 7 member 9</fullName>
    </alternativeName>
</protein>
<dbReference type="InterPro" id="IPR002293">
    <property type="entry name" value="AA/rel_permease1"/>
</dbReference>
<evidence type="ECO:0000256" key="10">
    <source>
        <dbReference type="ARBA" id="ARBA00051323"/>
    </source>
</evidence>
<keyword evidence="3" id="KW-0813">Transport</keyword>
<comment type="catalytic activity">
    <reaction evidence="11">
        <text>L-cystine(out) + L-arginine(in) = L-cystine(in) + L-arginine(out)</text>
        <dbReference type="Rhea" id="RHEA:71075"/>
        <dbReference type="ChEBI" id="CHEBI:32682"/>
        <dbReference type="ChEBI" id="CHEBI:35491"/>
    </reaction>
    <physiologicalReaction direction="left-to-right" evidence="11">
        <dbReference type="Rhea" id="RHEA:71076"/>
    </physiologicalReaction>
</comment>
<dbReference type="PANTHER" id="PTHR11785:SF512">
    <property type="entry name" value="SOBREMESA, ISOFORM B"/>
    <property type="match status" value="1"/>
</dbReference>
<feature type="transmembrane region" description="Helical" evidence="20">
    <location>
        <begin position="215"/>
        <end position="235"/>
    </location>
</feature>
<feature type="transmembrane region" description="Helical" evidence="20">
    <location>
        <begin position="241"/>
        <end position="261"/>
    </location>
</feature>
<evidence type="ECO:0000256" key="1">
    <source>
        <dbReference type="ARBA" id="ARBA00004424"/>
    </source>
</evidence>
<keyword evidence="6 20" id="KW-0812">Transmembrane</keyword>
<evidence type="ECO:0000256" key="15">
    <source>
        <dbReference type="ARBA" id="ARBA00074336"/>
    </source>
</evidence>
<dbReference type="Pfam" id="PF13520">
    <property type="entry name" value="AA_permease_2"/>
    <property type="match status" value="1"/>
</dbReference>
<evidence type="ECO:0000256" key="18">
    <source>
        <dbReference type="ARBA" id="ARBA00093193"/>
    </source>
</evidence>
<dbReference type="AlphaFoldDB" id="A0A0P5IU45"/>
<dbReference type="OrthoDB" id="5982228at2759"/>
<evidence type="ECO:0000256" key="19">
    <source>
        <dbReference type="SAM" id="MobiDB-lite"/>
    </source>
</evidence>
<comment type="subcellular location">
    <subcellularLocation>
        <location evidence="1">Apical cell membrane</location>
        <topology evidence="1">Multi-pass membrane protein</topology>
    </subcellularLocation>
</comment>
<feature type="transmembrane region" description="Helical" evidence="20">
    <location>
        <begin position="78"/>
        <end position="99"/>
    </location>
</feature>
<evidence type="ECO:0000256" key="9">
    <source>
        <dbReference type="ARBA" id="ARBA00023157"/>
    </source>
</evidence>
<dbReference type="GO" id="GO:0015179">
    <property type="term" value="F:L-amino acid transmembrane transporter activity"/>
    <property type="evidence" value="ECO:0007669"/>
    <property type="project" value="TreeGrafter"/>
</dbReference>
<comment type="catalytic activity">
    <reaction evidence="14">
        <text>L-leucine(out) + L-arginine(in) = L-leucine(in) + L-arginine(out)</text>
        <dbReference type="Rhea" id="RHEA:71059"/>
        <dbReference type="ChEBI" id="CHEBI:32682"/>
        <dbReference type="ChEBI" id="CHEBI:57427"/>
    </reaction>
    <physiologicalReaction direction="left-to-right" evidence="14">
        <dbReference type="Rhea" id="RHEA:71060"/>
    </physiologicalReaction>
</comment>
<evidence type="ECO:0000256" key="11">
    <source>
        <dbReference type="ARBA" id="ARBA00051814"/>
    </source>
</evidence>
<feature type="transmembrane region" description="Helical" evidence="20">
    <location>
        <begin position="359"/>
        <end position="379"/>
    </location>
</feature>
<dbReference type="PANTHER" id="PTHR11785">
    <property type="entry name" value="AMINO ACID TRANSPORTER"/>
    <property type="match status" value="1"/>
</dbReference>
<accession>A0A0P5IU45</accession>
<comment type="catalytic activity">
    <reaction evidence="13">
        <text>L-cysteine(out) + L-arginine(in) = L-cysteine(in) + L-arginine(out)</text>
        <dbReference type="Rhea" id="RHEA:71071"/>
        <dbReference type="ChEBI" id="CHEBI:32682"/>
        <dbReference type="ChEBI" id="CHEBI:35235"/>
    </reaction>
    <physiologicalReaction direction="left-to-right" evidence="13">
        <dbReference type="Rhea" id="RHEA:71072"/>
    </physiologicalReaction>
</comment>
<keyword evidence="9" id="KW-1015">Disulfide bond</keyword>
<dbReference type="EMBL" id="GDIP01233336">
    <property type="protein sequence ID" value="JAI90065.1"/>
    <property type="molecule type" value="Transcribed_RNA"/>
</dbReference>
<evidence type="ECO:0000256" key="13">
    <source>
        <dbReference type="ARBA" id="ARBA00052179"/>
    </source>
</evidence>
<evidence type="ECO:0000313" key="21">
    <source>
        <dbReference type="EMBL" id="JAI90065.1"/>
    </source>
</evidence>
<dbReference type="Gene3D" id="1.20.1740.10">
    <property type="entry name" value="Amino acid/polyamine transporter I"/>
    <property type="match status" value="1"/>
</dbReference>
<reference evidence="21" key="1">
    <citation type="submission" date="2015-10" db="EMBL/GenBank/DDBJ databases">
        <title>Daphnia magna gene sets from two clonal populations assembled and annotated with EvidentialGene.</title>
        <authorList>
            <person name="Gilbert D."/>
            <person name="Podicheti R."/>
            <person name="Orsini L."/>
            <person name="Colbourne J."/>
            <person name="Pfrender M."/>
        </authorList>
    </citation>
    <scope>NUCLEOTIDE SEQUENCE</scope>
</reference>
<feature type="transmembrane region" description="Helical" evidence="20">
    <location>
        <begin position="443"/>
        <end position="461"/>
    </location>
</feature>
<dbReference type="InterPro" id="IPR050598">
    <property type="entry name" value="AminoAcid_Transporter"/>
</dbReference>
<comment type="catalytic activity">
    <reaction evidence="12">
        <text>L-histidine(out) + L-arginine(in) = L-histidine(in) + L-arginine(out)</text>
        <dbReference type="Rhea" id="RHEA:71063"/>
        <dbReference type="ChEBI" id="CHEBI:32682"/>
        <dbReference type="ChEBI" id="CHEBI:57595"/>
    </reaction>
    <physiologicalReaction direction="left-to-right" evidence="12">
        <dbReference type="Rhea" id="RHEA:71064"/>
    </physiologicalReaction>
</comment>
<evidence type="ECO:0000256" key="8">
    <source>
        <dbReference type="ARBA" id="ARBA00023136"/>
    </source>
</evidence>
<dbReference type="FunFam" id="1.20.1740.10:FF:000015">
    <property type="entry name" value="B(0,+)-type amino acid transporter 1"/>
    <property type="match status" value="1"/>
</dbReference>
<proteinExistence type="inferred from homology"/>
<feature type="transmembrane region" description="Helical" evidence="20">
    <location>
        <begin position="498"/>
        <end position="519"/>
    </location>
</feature>
<keyword evidence="5" id="KW-0597">Phosphoprotein</keyword>